<dbReference type="InterPro" id="IPR025944">
    <property type="entry name" value="Sigma_54_int_dom_CS"/>
</dbReference>
<protein>
    <submittedName>
        <fullName evidence="7">Fis family transcriptional regulator</fullName>
    </submittedName>
</protein>
<evidence type="ECO:0000256" key="3">
    <source>
        <dbReference type="ARBA" id="ARBA00023015"/>
    </source>
</evidence>
<dbReference type="CDD" id="cd00009">
    <property type="entry name" value="AAA"/>
    <property type="match status" value="1"/>
</dbReference>
<feature type="domain" description="Sigma-54 factor interaction" evidence="6">
    <location>
        <begin position="148"/>
        <end position="377"/>
    </location>
</feature>
<dbReference type="InterPro" id="IPR025662">
    <property type="entry name" value="Sigma_54_int_dom_ATP-bd_1"/>
</dbReference>
<accession>A0A5S9IHI3</accession>
<dbReference type="SMART" id="SM00382">
    <property type="entry name" value="AAA"/>
    <property type="match status" value="1"/>
</dbReference>
<dbReference type="GO" id="GO:0005524">
    <property type="term" value="F:ATP binding"/>
    <property type="evidence" value="ECO:0007669"/>
    <property type="project" value="UniProtKB-KW"/>
</dbReference>
<keyword evidence="1" id="KW-0547">Nucleotide-binding</keyword>
<dbReference type="PROSITE" id="PS00676">
    <property type="entry name" value="SIGMA54_INTERACT_2"/>
    <property type="match status" value="1"/>
</dbReference>
<dbReference type="InterPro" id="IPR027417">
    <property type="entry name" value="P-loop_NTPase"/>
</dbReference>
<dbReference type="Proteomes" id="UP000326354">
    <property type="component" value="Chromosome"/>
</dbReference>
<dbReference type="Gene3D" id="3.40.50.300">
    <property type="entry name" value="P-loop containing nucleotide triphosphate hydrolases"/>
    <property type="match status" value="1"/>
</dbReference>
<dbReference type="InterPro" id="IPR002078">
    <property type="entry name" value="Sigma_54_int"/>
</dbReference>
<keyword evidence="8" id="KW-1185">Reference proteome</keyword>
<dbReference type="PROSITE" id="PS00688">
    <property type="entry name" value="SIGMA54_INTERACT_3"/>
    <property type="match status" value="1"/>
</dbReference>
<keyword evidence="3" id="KW-0805">Transcription regulation</keyword>
<dbReference type="KEGG" id="uam:UABAM_00240"/>
<dbReference type="PANTHER" id="PTHR32071">
    <property type="entry name" value="TRANSCRIPTIONAL REGULATORY PROTEIN"/>
    <property type="match status" value="1"/>
</dbReference>
<dbReference type="SUPFAM" id="SSF52540">
    <property type="entry name" value="P-loop containing nucleoside triphosphate hydrolases"/>
    <property type="match status" value="1"/>
</dbReference>
<evidence type="ECO:0000256" key="1">
    <source>
        <dbReference type="ARBA" id="ARBA00022741"/>
    </source>
</evidence>
<sequence>MEITKIECLADLSTTILENSDMLERTKAVAAFLQNFGEEYFVAITQQDPTTKVLHKSHNKKFSIDWFWENKNTPQHCYSKKKYGYCIEAQQIIYIESKKDFSTQEVSVFTIIRNLLRLKNKQRSTGKTTSAKKRVVKRSALNYAYKEIIGQSAALVLQLAKLDKIIPSNVPVLIQGESGTGKELIARAIHMYGPRKDQQFVGENCAALAETLLESELFGHVKGAFTGAVQSRKGLFEHADKGTIFLDEIGDMSLNMQKKLLRTLQNGEIRPVGGKTIKNVDVRVVAATNKDLKHEVELGNFREDLFYRLNVVTIQLPSLRERENDILLLFDFFYKKICCEMGVEEKPVDSEVRDMFLQYKWPGNIRELQNEVRRIVALCDDVVNAEVVSENIKNVK</sequence>
<dbReference type="RefSeq" id="WP_151966162.1">
    <property type="nucleotide sequence ID" value="NZ_AP019860.1"/>
</dbReference>
<keyword evidence="2" id="KW-0067">ATP-binding</keyword>
<keyword evidence="5" id="KW-0804">Transcription</keyword>
<dbReference type="Pfam" id="PF25601">
    <property type="entry name" value="AAA_lid_14"/>
    <property type="match status" value="1"/>
</dbReference>
<dbReference type="EMBL" id="AP019860">
    <property type="protein sequence ID" value="BBM81898.1"/>
    <property type="molecule type" value="Genomic_DNA"/>
</dbReference>
<evidence type="ECO:0000313" key="7">
    <source>
        <dbReference type="EMBL" id="BBM81898.1"/>
    </source>
</evidence>
<gene>
    <name evidence="7" type="ORF">UABAM_00240</name>
</gene>
<evidence type="ECO:0000313" key="8">
    <source>
        <dbReference type="Proteomes" id="UP000326354"/>
    </source>
</evidence>
<dbReference type="GO" id="GO:0006355">
    <property type="term" value="P:regulation of DNA-templated transcription"/>
    <property type="evidence" value="ECO:0007669"/>
    <property type="project" value="InterPro"/>
</dbReference>
<dbReference type="InterPro" id="IPR025943">
    <property type="entry name" value="Sigma_54_int_dom_ATP-bd_2"/>
</dbReference>
<dbReference type="OrthoDB" id="9807827at2"/>
<proteinExistence type="predicted"/>
<dbReference type="InterPro" id="IPR003593">
    <property type="entry name" value="AAA+_ATPase"/>
</dbReference>
<dbReference type="InterPro" id="IPR058031">
    <property type="entry name" value="AAA_lid_NorR"/>
</dbReference>
<evidence type="ECO:0000259" key="6">
    <source>
        <dbReference type="PROSITE" id="PS50045"/>
    </source>
</evidence>
<dbReference type="Gene3D" id="1.10.8.60">
    <property type="match status" value="1"/>
</dbReference>
<evidence type="ECO:0000256" key="5">
    <source>
        <dbReference type="ARBA" id="ARBA00023163"/>
    </source>
</evidence>
<dbReference type="AlphaFoldDB" id="A0A5S9IHI3"/>
<dbReference type="PROSITE" id="PS50045">
    <property type="entry name" value="SIGMA54_INTERACT_4"/>
    <property type="match status" value="1"/>
</dbReference>
<organism evidence="7 8">
    <name type="scientific">Uabimicrobium amorphum</name>
    <dbReference type="NCBI Taxonomy" id="2596890"/>
    <lineage>
        <taxon>Bacteria</taxon>
        <taxon>Pseudomonadati</taxon>
        <taxon>Planctomycetota</taxon>
        <taxon>Candidatus Uabimicrobiia</taxon>
        <taxon>Candidatus Uabimicrobiales</taxon>
        <taxon>Candidatus Uabimicrobiaceae</taxon>
        <taxon>Candidatus Uabimicrobium</taxon>
    </lineage>
</organism>
<dbReference type="GO" id="GO:0003677">
    <property type="term" value="F:DNA binding"/>
    <property type="evidence" value="ECO:0007669"/>
    <property type="project" value="UniProtKB-KW"/>
</dbReference>
<dbReference type="PANTHER" id="PTHR32071:SF117">
    <property type="entry name" value="PTS-DEPENDENT DIHYDROXYACETONE KINASE OPERON REGULATORY PROTEIN-RELATED"/>
    <property type="match status" value="1"/>
</dbReference>
<dbReference type="PROSITE" id="PS00675">
    <property type="entry name" value="SIGMA54_INTERACT_1"/>
    <property type="match status" value="1"/>
</dbReference>
<keyword evidence="4" id="KW-0238">DNA-binding</keyword>
<evidence type="ECO:0000256" key="4">
    <source>
        <dbReference type="ARBA" id="ARBA00023125"/>
    </source>
</evidence>
<evidence type="ECO:0000256" key="2">
    <source>
        <dbReference type="ARBA" id="ARBA00022840"/>
    </source>
</evidence>
<dbReference type="Pfam" id="PF00158">
    <property type="entry name" value="Sigma54_activat"/>
    <property type="match status" value="1"/>
</dbReference>
<reference evidence="7 8" key="1">
    <citation type="submission" date="2019-08" db="EMBL/GenBank/DDBJ databases">
        <title>Complete genome sequence of Candidatus Uab amorphum.</title>
        <authorList>
            <person name="Shiratori T."/>
            <person name="Suzuki S."/>
            <person name="Kakizawa Y."/>
            <person name="Ishida K."/>
        </authorList>
    </citation>
    <scope>NUCLEOTIDE SEQUENCE [LARGE SCALE GENOMIC DNA]</scope>
    <source>
        <strain evidence="7 8">SRT547</strain>
    </source>
</reference>
<name>A0A5S9IHI3_UABAM</name>
<dbReference type="FunFam" id="3.40.50.300:FF:000006">
    <property type="entry name" value="DNA-binding transcriptional regulator NtrC"/>
    <property type="match status" value="1"/>
</dbReference>